<protein>
    <recommendedName>
        <fullName evidence="3">Immunity protein 74 of polymorphic toxin system</fullName>
    </recommendedName>
</protein>
<dbReference type="EMBL" id="QLMJ01000006">
    <property type="protein sequence ID" value="RAK37749.1"/>
    <property type="molecule type" value="Genomic_DNA"/>
</dbReference>
<dbReference type="OrthoDB" id="3296563at2"/>
<reference evidence="1 2" key="1">
    <citation type="submission" date="2018-06" db="EMBL/GenBank/DDBJ databases">
        <title>Genomic Encyclopedia of Type Strains, Phase III (KMG-III): the genomes of soil and plant-associated and newly described type strains.</title>
        <authorList>
            <person name="Whitman W."/>
        </authorList>
    </citation>
    <scope>NUCLEOTIDE SEQUENCE [LARGE SCALE GENOMIC DNA]</scope>
    <source>
        <strain evidence="1 2">CGMCC 4.7090</strain>
    </source>
</reference>
<evidence type="ECO:0000313" key="1">
    <source>
        <dbReference type="EMBL" id="RAK37749.1"/>
    </source>
</evidence>
<dbReference type="RefSeq" id="WP_111649667.1">
    <property type="nucleotide sequence ID" value="NZ_JACHWI010000005.1"/>
</dbReference>
<dbReference type="Proteomes" id="UP000249341">
    <property type="component" value="Unassembled WGS sequence"/>
</dbReference>
<proteinExistence type="predicted"/>
<comment type="caution">
    <text evidence="1">The sequence shown here is derived from an EMBL/GenBank/DDBJ whole genome shotgun (WGS) entry which is preliminary data.</text>
</comment>
<name>A0A327ZCW3_9ACTN</name>
<gene>
    <name evidence="1" type="ORF">B0I29_10615</name>
</gene>
<sequence>MAVHEVRSQAARTDSGVLLLGVDRETMRVEFAGHVLHVAVDRGLSSYGFYLPAEPVWDDSVALSAQELAVVKDAIVEIQRFWGFAVDFHVLGVD</sequence>
<evidence type="ECO:0008006" key="3">
    <source>
        <dbReference type="Google" id="ProtNLM"/>
    </source>
</evidence>
<organism evidence="1 2">
    <name type="scientific">Actinoplanes lutulentus</name>
    <dbReference type="NCBI Taxonomy" id="1287878"/>
    <lineage>
        <taxon>Bacteria</taxon>
        <taxon>Bacillati</taxon>
        <taxon>Actinomycetota</taxon>
        <taxon>Actinomycetes</taxon>
        <taxon>Micromonosporales</taxon>
        <taxon>Micromonosporaceae</taxon>
        <taxon>Actinoplanes</taxon>
    </lineage>
</organism>
<dbReference type="AlphaFoldDB" id="A0A327ZCW3"/>
<evidence type="ECO:0000313" key="2">
    <source>
        <dbReference type="Proteomes" id="UP000249341"/>
    </source>
</evidence>
<keyword evidence="2" id="KW-1185">Reference proteome</keyword>
<accession>A0A327ZCW3</accession>